<protein>
    <recommendedName>
        <fullName evidence="6 13">Galactose-1-phosphate uridylyltransferase</fullName>
        <ecNumber evidence="5 13">2.7.7.12</ecNumber>
    </recommendedName>
</protein>
<sequence length="369" mass="41188">MSRTAADGVRVTPARLADGREIVYFDEDGAPPRVPEPDRRDLPPLSTASELRFDPLLREWVVIASHRQGRTHMPAADACPLCPSTADRATEVPAGDYDVVVFENRFPSLAADGGRVLDDVGEVERSRRPGTGRCEVVVFGPDHNASFADLTPRRVRTVLEAWTRRTRALSALPGTEQVYCFENRGAEIGVTLPHPHGQIYALPFVTPRTRRILDSARAHRERTGRDLFADVLRAEQEAGLRVVARGEHWTAFVPAAARWPVEVHFYPHRPVPDLPALTDAERDGFGPLYLDVLRRLDRLFGLPLPYISAWHQAPVRTGRDLSRLRLEVFSVRRAPDRLKYLAGTESGMGVFVNDVAPETVARRLREAAP</sequence>
<evidence type="ECO:0000256" key="13">
    <source>
        <dbReference type="NCBIfam" id="TIGR00209"/>
    </source>
</evidence>
<dbReference type="InterPro" id="IPR005849">
    <property type="entry name" value="GalP_Utransf_N"/>
</dbReference>
<dbReference type="Proteomes" id="UP000676079">
    <property type="component" value="Chromosome"/>
</dbReference>
<dbReference type="InterPro" id="IPR019779">
    <property type="entry name" value="GalP_UDPtransf1_His-AS"/>
</dbReference>
<evidence type="ECO:0000256" key="10">
    <source>
        <dbReference type="ARBA" id="ARBA00022833"/>
    </source>
</evidence>
<dbReference type="GO" id="GO:0016779">
    <property type="term" value="F:nucleotidyltransferase activity"/>
    <property type="evidence" value="ECO:0007669"/>
    <property type="project" value="UniProtKB-KW"/>
</dbReference>
<dbReference type="InterPro" id="IPR001937">
    <property type="entry name" value="GalP_UDPtransf1"/>
</dbReference>
<evidence type="ECO:0000256" key="5">
    <source>
        <dbReference type="ARBA" id="ARBA00012384"/>
    </source>
</evidence>
<name>A0ABX8BJD6_9ACTN</name>
<dbReference type="InterPro" id="IPR036265">
    <property type="entry name" value="HIT-like_sf"/>
</dbReference>
<keyword evidence="9 14" id="KW-0479">Metal-binding</keyword>
<gene>
    <name evidence="18" type="primary">galT</name>
    <name evidence="18" type="ORF">KGD84_28965</name>
</gene>
<dbReference type="Pfam" id="PF01087">
    <property type="entry name" value="GalP_UDP_transf"/>
    <property type="match status" value="1"/>
</dbReference>
<feature type="domain" description="Galactose-1-phosphate uridyl transferase C-terminal" evidence="17">
    <location>
        <begin position="220"/>
        <end position="320"/>
    </location>
</feature>
<dbReference type="PIRSF" id="PIRSF000808">
    <property type="entry name" value="GalT"/>
    <property type="match status" value="1"/>
</dbReference>
<dbReference type="Gene3D" id="3.30.428.10">
    <property type="entry name" value="HIT-like"/>
    <property type="match status" value="2"/>
</dbReference>
<dbReference type="EMBL" id="CP074133">
    <property type="protein sequence ID" value="QUX22321.1"/>
    <property type="molecule type" value="Genomic_DNA"/>
</dbReference>
<evidence type="ECO:0000313" key="19">
    <source>
        <dbReference type="Proteomes" id="UP000676079"/>
    </source>
</evidence>
<evidence type="ECO:0000259" key="17">
    <source>
        <dbReference type="Pfam" id="PF02744"/>
    </source>
</evidence>
<evidence type="ECO:0000256" key="9">
    <source>
        <dbReference type="ARBA" id="ARBA00022723"/>
    </source>
</evidence>
<evidence type="ECO:0000256" key="6">
    <source>
        <dbReference type="ARBA" id="ARBA00016340"/>
    </source>
</evidence>
<feature type="region of interest" description="Disordered" evidence="15">
    <location>
        <begin position="26"/>
        <end position="46"/>
    </location>
</feature>
<comment type="catalytic activity">
    <reaction evidence="1 14">
        <text>alpha-D-galactose 1-phosphate + UDP-alpha-D-glucose = alpha-D-glucose 1-phosphate + UDP-alpha-D-galactose</text>
        <dbReference type="Rhea" id="RHEA:13989"/>
        <dbReference type="ChEBI" id="CHEBI:58336"/>
        <dbReference type="ChEBI" id="CHEBI:58601"/>
        <dbReference type="ChEBI" id="CHEBI:58885"/>
        <dbReference type="ChEBI" id="CHEBI:66914"/>
        <dbReference type="EC" id="2.7.7.12"/>
    </reaction>
</comment>
<organism evidence="18 19">
    <name type="scientific">Nocardiopsis changdeensis</name>
    <dbReference type="NCBI Taxonomy" id="2831969"/>
    <lineage>
        <taxon>Bacteria</taxon>
        <taxon>Bacillati</taxon>
        <taxon>Actinomycetota</taxon>
        <taxon>Actinomycetes</taxon>
        <taxon>Streptosporangiales</taxon>
        <taxon>Nocardiopsidaceae</taxon>
        <taxon>Nocardiopsis</taxon>
    </lineage>
</organism>
<comment type="pathway">
    <text evidence="3 14">Carbohydrate metabolism; galactose metabolism.</text>
</comment>
<evidence type="ECO:0000313" key="18">
    <source>
        <dbReference type="EMBL" id="QUX22321.1"/>
    </source>
</evidence>
<evidence type="ECO:0000256" key="4">
    <source>
        <dbReference type="ARBA" id="ARBA00010951"/>
    </source>
</evidence>
<evidence type="ECO:0000256" key="1">
    <source>
        <dbReference type="ARBA" id="ARBA00001107"/>
    </source>
</evidence>
<comment type="cofactor">
    <cofactor evidence="2">
        <name>Zn(2+)</name>
        <dbReference type="ChEBI" id="CHEBI:29105"/>
    </cofactor>
</comment>
<dbReference type="SUPFAM" id="SSF54197">
    <property type="entry name" value="HIT-like"/>
    <property type="match status" value="2"/>
</dbReference>
<keyword evidence="11 14" id="KW-0299">Galactose metabolism</keyword>
<dbReference type="Pfam" id="PF02744">
    <property type="entry name" value="GalP_UDP_tr_C"/>
    <property type="match status" value="1"/>
</dbReference>
<dbReference type="EC" id="2.7.7.12" evidence="5 13"/>
<dbReference type="PANTHER" id="PTHR11943">
    <property type="entry name" value="GALACTOSE-1-PHOSPHATE URIDYLYLTRANSFERASE"/>
    <property type="match status" value="1"/>
</dbReference>
<keyword evidence="8 14" id="KW-0548">Nucleotidyltransferase</keyword>
<keyword evidence="10" id="KW-0862">Zinc</keyword>
<accession>A0ABX8BJD6</accession>
<evidence type="ECO:0000256" key="7">
    <source>
        <dbReference type="ARBA" id="ARBA00022679"/>
    </source>
</evidence>
<evidence type="ECO:0000256" key="14">
    <source>
        <dbReference type="RuleBase" id="RU000506"/>
    </source>
</evidence>
<evidence type="ECO:0000256" key="15">
    <source>
        <dbReference type="SAM" id="MobiDB-lite"/>
    </source>
</evidence>
<evidence type="ECO:0000256" key="3">
    <source>
        <dbReference type="ARBA" id="ARBA00004947"/>
    </source>
</evidence>
<evidence type="ECO:0000256" key="12">
    <source>
        <dbReference type="ARBA" id="ARBA00023277"/>
    </source>
</evidence>
<proteinExistence type="inferred from homology"/>
<evidence type="ECO:0000256" key="11">
    <source>
        <dbReference type="ARBA" id="ARBA00023144"/>
    </source>
</evidence>
<dbReference type="PROSITE" id="PS00117">
    <property type="entry name" value="GAL_P_UDP_TRANSF_I"/>
    <property type="match status" value="1"/>
</dbReference>
<evidence type="ECO:0000256" key="2">
    <source>
        <dbReference type="ARBA" id="ARBA00001947"/>
    </source>
</evidence>
<reference evidence="18 19" key="1">
    <citation type="submission" date="2021-05" db="EMBL/GenBank/DDBJ databases">
        <title>Direct Submission.</title>
        <authorList>
            <person name="Li K."/>
            <person name="Gao J."/>
        </authorList>
    </citation>
    <scope>NUCLEOTIDE SEQUENCE [LARGE SCALE GENOMIC DNA]</scope>
    <source>
        <strain evidence="18 19">Mg02</strain>
    </source>
</reference>
<evidence type="ECO:0000256" key="8">
    <source>
        <dbReference type="ARBA" id="ARBA00022695"/>
    </source>
</evidence>
<evidence type="ECO:0000259" key="16">
    <source>
        <dbReference type="Pfam" id="PF01087"/>
    </source>
</evidence>
<keyword evidence="7 14" id="KW-0808">Transferase</keyword>
<feature type="domain" description="Galactose-1-phosphate uridyl transferase N-terminal" evidence="16">
    <location>
        <begin position="48"/>
        <end position="205"/>
    </location>
</feature>
<comment type="similarity">
    <text evidence="4 14">Belongs to the galactose-1-phosphate uridylyltransferase type 1 family.</text>
</comment>
<dbReference type="NCBIfam" id="TIGR00209">
    <property type="entry name" value="galT_1"/>
    <property type="match status" value="1"/>
</dbReference>
<dbReference type="InterPro" id="IPR005850">
    <property type="entry name" value="GalP_Utransf_C"/>
</dbReference>
<keyword evidence="19" id="KW-1185">Reference proteome</keyword>
<dbReference type="PANTHER" id="PTHR11943:SF1">
    <property type="entry name" value="GALACTOSE-1-PHOSPHATE URIDYLYLTRANSFERASE"/>
    <property type="match status" value="1"/>
</dbReference>
<keyword evidence="12 14" id="KW-0119">Carbohydrate metabolism</keyword>
<dbReference type="RefSeq" id="WP_220563537.1">
    <property type="nucleotide sequence ID" value="NZ_CP074133.1"/>
</dbReference>